<dbReference type="Gene3D" id="3.30.1050.10">
    <property type="entry name" value="SCP2 sterol-binding domain"/>
    <property type="match status" value="1"/>
</dbReference>
<dbReference type="SUPFAM" id="SSF55718">
    <property type="entry name" value="SCP-like"/>
    <property type="match status" value="1"/>
</dbReference>
<accession>A0A502KQV4</accession>
<dbReference type="GO" id="GO:0006744">
    <property type="term" value="P:ubiquinone biosynthetic process"/>
    <property type="evidence" value="ECO:0007669"/>
    <property type="project" value="UniProtKB-UniRule"/>
</dbReference>
<organism evidence="3 4">
    <name type="scientific">Litorilituus lipolyticus</name>
    <dbReference type="NCBI Taxonomy" id="2491017"/>
    <lineage>
        <taxon>Bacteria</taxon>
        <taxon>Pseudomonadati</taxon>
        <taxon>Pseudomonadota</taxon>
        <taxon>Gammaproteobacteria</taxon>
        <taxon>Alteromonadales</taxon>
        <taxon>Colwelliaceae</taxon>
        <taxon>Litorilituus</taxon>
    </lineage>
</organism>
<comment type="function">
    <text evidence="1">Required for O(2)-independent ubiquinone (coenzyme Q) biosynthesis. Likely functions as an accessory factor.</text>
</comment>
<dbReference type="PANTHER" id="PTHR10094">
    <property type="entry name" value="STEROL CARRIER PROTEIN 2 SCP-2 FAMILY PROTEIN"/>
    <property type="match status" value="1"/>
</dbReference>
<comment type="pathway">
    <text evidence="1">Cofactor biosynthesis; ubiquinone biosynthesis.</text>
</comment>
<evidence type="ECO:0000313" key="3">
    <source>
        <dbReference type="EMBL" id="TPH14068.1"/>
    </source>
</evidence>
<sequence length="176" mass="19952">MASFEKRIPLAIRTSVIDFLPKILKPSLKLVPYSSQRAALIPALHSVFAEAIEDGDFEFLQDKWLKISITDLQLDWWISFDEDKLIMASANECIQEDVSFSASGDDLVLIAGRKQDPDTLFFQRRLKIEGDTELGLEVKNLIDAIDIEQLPSTIHDFVQMSANFIQNTKDEAAQQH</sequence>
<evidence type="ECO:0000256" key="1">
    <source>
        <dbReference type="HAMAP-Rule" id="MF_02231"/>
    </source>
</evidence>
<proteinExistence type="inferred from homology"/>
<dbReference type="PANTHER" id="PTHR10094:SF25">
    <property type="entry name" value="SCP2 STEROL-BINDING DOMAIN-CONTAINING PROTEIN 1"/>
    <property type="match status" value="1"/>
</dbReference>
<dbReference type="EMBL" id="SAWY01000027">
    <property type="protein sequence ID" value="TPH14068.1"/>
    <property type="molecule type" value="Genomic_DNA"/>
</dbReference>
<dbReference type="InterPro" id="IPR036527">
    <property type="entry name" value="SCP2_sterol-bd_dom_sf"/>
</dbReference>
<dbReference type="GO" id="GO:0005829">
    <property type="term" value="C:cytosol"/>
    <property type="evidence" value="ECO:0007669"/>
    <property type="project" value="TreeGrafter"/>
</dbReference>
<feature type="domain" description="SCP2" evidence="2">
    <location>
        <begin position="52"/>
        <end position="143"/>
    </location>
</feature>
<reference evidence="3 4" key="1">
    <citation type="submission" date="2019-01" db="EMBL/GenBank/DDBJ databases">
        <title>Litorilituus lipolytica sp. nov., isolated from intertidal sand of the Yellow Sea in China.</title>
        <authorList>
            <person name="Liu A."/>
        </authorList>
    </citation>
    <scope>NUCLEOTIDE SEQUENCE [LARGE SCALE GENOMIC DNA]</scope>
    <source>
        <strain evidence="3 4">RZ04</strain>
    </source>
</reference>
<dbReference type="Proteomes" id="UP000315303">
    <property type="component" value="Unassembled WGS sequence"/>
</dbReference>
<dbReference type="PIRSF" id="PIRSF025550">
    <property type="entry name" value="UCP025550_lpd_carrier"/>
    <property type="match status" value="1"/>
</dbReference>
<dbReference type="HAMAP" id="MF_02231">
    <property type="entry name" value="UbiT"/>
    <property type="match status" value="1"/>
</dbReference>
<comment type="similarity">
    <text evidence="1">Belongs to the UbiT family.</text>
</comment>
<evidence type="ECO:0000313" key="4">
    <source>
        <dbReference type="Proteomes" id="UP000315303"/>
    </source>
</evidence>
<dbReference type="Pfam" id="PF02036">
    <property type="entry name" value="SCP2"/>
    <property type="match status" value="1"/>
</dbReference>
<dbReference type="InterPro" id="IPR016830">
    <property type="entry name" value="UbiT"/>
</dbReference>
<dbReference type="InterPro" id="IPR003033">
    <property type="entry name" value="SCP2_sterol-bd_dom"/>
</dbReference>
<evidence type="ECO:0000259" key="2">
    <source>
        <dbReference type="Pfam" id="PF02036"/>
    </source>
</evidence>
<gene>
    <name evidence="1" type="primary">ubiT</name>
    <name evidence="3" type="ORF">EPA86_13080</name>
</gene>
<comment type="caution">
    <text evidence="3">The sequence shown here is derived from an EMBL/GenBank/DDBJ whole genome shotgun (WGS) entry which is preliminary data.</text>
</comment>
<keyword evidence="4" id="KW-1185">Reference proteome</keyword>
<dbReference type="UniPathway" id="UPA00232"/>
<keyword evidence="1" id="KW-0831">Ubiquinone biosynthesis</keyword>
<protein>
    <recommendedName>
        <fullName evidence="1">Ubiquinone biosynthesis accessory factor UbiT</fullName>
    </recommendedName>
</protein>
<dbReference type="AlphaFoldDB" id="A0A502KQV4"/>
<name>A0A502KQV4_9GAMM</name>
<dbReference type="OrthoDB" id="5292463at2"/>